<dbReference type="Pfam" id="PF00535">
    <property type="entry name" value="Glycos_transf_2"/>
    <property type="match status" value="1"/>
</dbReference>
<sequence length="332" mass="38073">MLLVTVVIPTYNYEQYIGDAINSVLQCGYPSHDLEIIVIDDGSTDDTKSSLESYQDLIQYVYQDNLGKAAATQKGIELAKGKYIFNLDADDLFLPQKIQKVVEIFEQDSSLTHVSHPALYWNVSTDSKEIEAIPDFIKRRKIKGEELINYFYPRRMLFGGGSTFAAKTEFLRKSTIPSGVDMFTDEYLVLVALNKGYTYFLNEPLSIWRIHGKNFSGVRVQTDLLRQKNERSLKSMYAVLKAIQNNDFPPPLPEIYELKVQSSKIALQQDSGELDLQEVGLLWKIFLKNFPAYRKEALTIFKNYTLLNRTLPPQILLFLKQVKRNLTRAVSN</sequence>
<dbReference type="SUPFAM" id="SSF53448">
    <property type="entry name" value="Nucleotide-diphospho-sugar transferases"/>
    <property type="match status" value="1"/>
</dbReference>
<dbReference type="OrthoDB" id="396512at2"/>
<proteinExistence type="predicted"/>
<dbReference type="AlphaFoldDB" id="A0A1E5QMM9"/>
<gene>
    <name evidence="2" type="ORF">BH720_06550</name>
</gene>
<dbReference type="PANTHER" id="PTHR22916:SF3">
    <property type="entry name" value="UDP-GLCNAC:BETAGAL BETA-1,3-N-ACETYLGLUCOSAMINYLTRANSFERASE-LIKE PROTEIN 1"/>
    <property type="match status" value="1"/>
</dbReference>
<dbReference type="Gene3D" id="3.90.550.10">
    <property type="entry name" value="Spore Coat Polysaccharide Biosynthesis Protein SpsA, Chain A"/>
    <property type="match status" value="1"/>
</dbReference>
<dbReference type="PANTHER" id="PTHR22916">
    <property type="entry name" value="GLYCOSYLTRANSFERASE"/>
    <property type="match status" value="1"/>
</dbReference>
<evidence type="ECO:0000259" key="1">
    <source>
        <dbReference type="Pfam" id="PF00535"/>
    </source>
</evidence>
<dbReference type="EMBL" id="MJGC01000042">
    <property type="protein sequence ID" value="OEJ75936.1"/>
    <property type="molecule type" value="Genomic_DNA"/>
</dbReference>
<organism evidence="2">
    <name type="scientific">Desertifilum tharense IPPAS B-1220</name>
    <dbReference type="NCBI Taxonomy" id="1781255"/>
    <lineage>
        <taxon>Bacteria</taxon>
        <taxon>Bacillati</taxon>
        <taxon>Cyanobacteriota</taxon>
        <taxon>Cyanophyceae</taxon>
        <taxon>Desertifilales</taxon>
        <taxon>Desertifilaceae</taxon>
        <taxon>Desertifilum</taxon>
    </lineage>
</organism>
<name>A0A1E5QMM9_9CYAN</name>
<dbReference type="InterPro" id="IPR001173">
    <property type="entry name" value="Glyco_trans_2-like"/>
</dbReference>
<reference evidence="2" key="1">
    <citation type="submission" date="2016-09" db="EMBL/GenBank/DDBJ databases">
        <title>Draft genome of thermotolerant cyanobacterium Desertifilum sp. strain IPPAS B-1220.</title>
        <authorList>
            <person name="Sinetova M.A."/>
            <person name="Bolakhan K."/>
            <person name="Zayadan B.K."/>
            <person name="Mironov K.S."/>
            <person name="Ustinova V."/>
            <person name="Kupriyanova E.V."/>
            <person name="Sidorov R.A."/>
            <person name="Skrypnik A.N."/>
            <person name="Gogoleva N.E."/>
            <person name="Gogolev Y.V."/>
            <person name="Los D.A."/>
        </authorList>
    </citation>
    <scope>NUCLEOTIDE SEQUENCE [LARGE SCALE GENOMIC DNA]</scope>
    <source>
        <strain evidence="2">IPPAS B-1220</strain>
    </source>
</reference>
<evidence type="ECO:0000313" key="2">
    <source>
        <dbReference type="EMBL" id="OEJ75936.1"/>
    </source>
</evidence>
<protein>
    <recommendedName>
        <fullName evidence="1">Glycosyltransferase 2-like domain-containing protein</fullName>
    </recommendedName>
</protein>
<dbReference type="STRING" id="1781255.BH720_06550"/>
<dbReference type="GO" id="GO:0016758">
    <property type="term" value="F:hexosyltransferase activity"/>
    <property type="evidence" value="ECO:0007669"/>
    <property type="project" value="UniProtKB-ARBA"/>
</dbReference>
<accession>A0A1E5QMM9</accession>
<dbReference type="CDD" id="cd00761">
    <property type="entry name" value="Glyco_tranf_GTA_type"/>
    <property type="match status" value="1"/>
</dbReference>
<comment type="caution">
    <text evidence="2">The sequence shown here is derived from an EMBL/GenBank/DDBJ whole genome shotgun (WGS) entry which is preliminary data.</text>
</comment>
<dbReference type="InterPro" id="IPR029044">
    <property type="entry name" value="Nucleotide-diphossugar_trans"/>
</dbReference>
<feature type="domain" description="Glycosyltransferase 2-like" evidence="1">
    <location>
        <begin position="5"/>
        <end position="147"/>
    </location>
</feature>
<dbReference type="RefSeq" id="WP_069966377.1">
    <property type="nucleotide sequence ID" value="NZ_CM124774.1"/>
</dbReference>